<gene>
    <name evidence="3" type="ORF">GS399_03070</name>
</gene>
<evidence type="ECO:0000313" key="3">
    <source>
        <dbReference type="EMBL" id="MXV49939.1"/>
    </source>
</evidence>
<accession>A0A7K1Y741</accession>
<proteinExistence type="predicted"/>
<protein>
    <submittedName>
        <fullName evidence="3">Uncharacterized protein</fullName>
    </submittedName>
</protein>
<evidence type="ECO:0000313" key="4">
    <source>
        <dbReference type="Proteomes" id="UP000466586"/>
    </source>
</evidence>
<reference evidence="3 4" key="1">
    <citation type="submission" date="2019-11" db="EMBL/GenBank/DDBJ databases">
        <title>Pedobacter sp. HMF7647 Genome sequencing and assembly.</title>
        <authorList>
            <person name="Kang H."/>
            <person name="Kim H."/>
            <person name="Joh K."/>
        </authorList>
    </citation>
    <scope>NUCLEOTIDE SEQUENCE [LARGE SCALE GENOMIC DNA]</scope>
    <source>
        <strain evidence="3 4">HMF7647</strain>
    </source>
</reference>
<sequence>MKKLKINLAVIAVLLGGGAAFAGAGKFQTLNVYNTKANSDFSAPNWAPISGGAGTGACDAATQRQCKGHKNNPSNPSEIPTDVVLGNRN</sequence>
<keyword evidence="2" id="KW-0732">Signal</keyword>
<name>A0A7K1Y741_9SPHI</name>
<organism evidence="3 4">
    <name type="scientific">Hufsiella arboris</name>
    <dbReference type="NCBI Taxonomy" id="2695275"/>
    <lineage>
        <taxon>Bacteria</taxon>
        <taxon>Pseudomonadati</taxon>
        <taxon>Bacteroidota</taxon>
        <taxon>Sphingobacteriia</taxon>
        <taxon>Sphingobacteriales</taxon>
        <taxon>Sphingobacteriaceae</taxon>
        <taxon>Hufsiella</taxon>
    </lineage>
</organism>
<feature type="signal peptide" evidence="2">
    <location>
        <begin position="1"/>
        <end position="22"/>
    </location>
</feature>
<evidence type="ECO:0000256" key="1">
    <source>
        <dbReference type="SAM" id="MobiDB-lite"/>
    </source>
</evidence>
<feature type="chain" id="PRO_5029636297" evidence="2">
    <location>
        <begin position="23"/>
        <end position="89"/>
    </location>
</feature>
<evidence type="ECO:0000256" key="2">
    <source>
        <dbReference type="SAM" id="SignalP"/>
    </source>
</evidence>
<dbReference type="RefSeq" id="WP_160843101.1">
    <property type="nucleotide sequence ID" value="NZ_WVHT01000001.1"/>
</dbReference>
<dbReference type="AlphaFoldDB" id="A0A7K1Y741"/>
<dbReference type="EMBL" id="WVHT01000001">
    <property type="protein sequence ID" value="MXV49939.1"/>
    <property type="molecule type" value="Genomic_DNA"/>
</dbReference>
<keyword evidence="4" id="KW-1185">Reference proteome</keyword>
<comment type="caution">
    <text evidence="3">The sequence shown here is derived from an EMBL/GenBank/DDBJ whole genome shotgun (WGS) entry which is preliminary data.</text>
</comment>
<feature type="region of interest" description="Disordered" evidence="1">
    <location>
        <begin position="65"/>
        <end position="89"/>
    </location>
</feature>
<dbReference type="Proteomes" id="UP000466586">
    <property type="component" value="Unassembled WGS sequence"/>
</dbReference>